<reference evidence="1" key="1">
    <citation type="submission" date="2024-11" db="EMBL/GenBank/DDBJ databases">
        <authorList>
            <person name="Lucas J.A."/>
        </authorList>
    </citation>
    <scope>NUCLEOTIDE SEQUENCE</scope>
    <source>
        <strain evidence="1">Z 8.8</strain>
    </source>
</reference>
<dbReference type="Proteomes" id="UP001622950">
    <property type="component" value="Unassembled WGS sequence"/>
</dbReference>
<protein>
    <submittedName>
        <fullName evidence="1">AAA family ATPase</fullName>
    </submittedName>
</protein>
<proteinExistence type="predicted"/>
<evidence type="ECO:0000313" key="1">
    <source>
        <dbReference type="EMBL" id="MFK9080212.1"/>
    </source>
</evidence>
<organism evidence="1 2">
    <name type="scientific">Pseudomonas neuropathica</name>
    <dbReference type="NCBI Taxonomy" id="2730425"/>
    <lineage>
        <taxon>Bacteria</taxon>
        <taxon>Pseudomonadati</taxon>
        <taxon>Pseudomonadota</taxon>
        <taxon>Gammaproteobacteria</taxon>
        <taxon>Pseudomonadales</taxon>
        <taxon>Pseudomonadaceae</taxon>
        <taxon>Pseudomonas</taxon>
    </lineage>
</organism>
<gene>
    <name evidence="1" type="ORF">ACJEBM_05945</name>
</gene>
<evidence type="ECO:0000313" key="2">
    <source>
        <dbReference type="Proteomes" id="UP001622950"/>
    </source>
</evidence>
<dbReference type="EMBL" id="JBJHQE010000006">
    <property type="protein sequence ID" value="MFK9080212.1"/>
    <property type="molecule type" value="Genomic_DNA"/>
</dbReference>
<comment type="caution">
    <text evidence="1">The sequence shown here is derived from an EMBL/GenBank/DDBJ whole genome shotgun (WGS) entry which is preliminary data.</text>
</comment>
<sequence>MPRINSHYHDGRTIDLIKPDFLNPDDNVFTVVVGKNGVGKSRLLADIAKSTMMEKVQLPLYGKPTPATNTWGQGPKVIAVSTSPFDKFPARRKADIEGNTNYRYVGMRAEGLYQASSAVSLISSAAKGLLDQLLVQSANHNLLPVFDSLSFSPVVDFIFKPGYIRSRSGVFVVDIVEDPSLEIELRNLDRDYGIQVDERYFSNLRALSLSRRHKVIHSMINLNKFLSHRKAVELTVNFAGGLSRLDGVITDDSFIESVLVLMNVGLMRLMDLRLQKVGFGELSLKRASSGEQCLLVLMLGIAGHITNGSLVLIDEPEISLHPRWQEEFMMMLMKSFSSYSQCQFIIATHSPQVIARLNSRACFITSLSKHKIYDAEEFYQRSADYQLAELFDAPGIMNEYISRLAFNLLARVKASKVLSGESSQDLQRLLELDVQVEHGDPVKELISSVVEVCKHYANN</sequence>
<name>A0ACC7MRH5_9PSED</name>
<keyword evidence="2" id="KW-1185">Reference proteome</keyword>
<accession>A0ACC7MRH5</accession>